<name>A0A0B7C2M5_9EUPU</name>
<feature type="non-terminal residue" evidence="2">
    <location>
        <position position="1"/>
    </location>
</feature>
<gene>
    <name evidence="2" type="primary">ORF221985</name>
</gene>
<accession>A0A0B7C2M5</accession>
<protein>
    <submittedName>
        <fullName evidence="2">Uncharacterized protein</fullName>
    </submittedName>
</protein>
<sequence>VGHVYLDPKQKVTVMELLKDEYRRSLQQSQDLSLIGSTCSSAEPTPFSGHRAASDSDILKNCEEEDRNSQLKSQELLLNRS</sequence>
<dbReference type="EMBL" id="HACG01052853">
    <property type="protein sequence ID" value="CEK99724.1"/>
    <property type="molecule type" value="Transcribed_RNA"/>
</dbReference>
<evidence type="ECO:0000256" key="1">
    <source>
        <dbReference type="SAM" id="MobiDB-lite"/>
    </source>
</evidence>
<feature type="non-terminal residue" evidence="2">
    <location>
        <position position="81"/>
    </location>
</feature>
<dbReference type="AlphaFoldDB" id="A0A0B7C2M5"/>
<proteinExistence type="predicted"/>
<reference evidence="2" key="1">
    <citation type="submission" date="2014-12" db="EMBL/GenBank/DDBJ databases">
        <title>Insight into the proteome of Arion vulgaris.</title>
        <authorList>
            <person name="Aradska J."/>
            <person name="Bulat T."/>
            <person name="Smidak R."/>
            <person name="Sarate P."/>
            <person name="Gangsoo J."/>
            <person name="Sialana F."/>
            <person name="Bilban M."/>
            <person name="Lubec G."/>
        </authorList>
    </citation>
    <scope>NUCLEOTIDE SEQUENCE</scope>
    <source>
        <tissue evidence="2">Skin</tissue>
    </source>
</reference>
<evidence type="ECO:0000313" key="2">
    <source>
        <dbReference type="EMBL" id="CEK99724.1"/>
    </source>
</evidence>
<feature type="region of interest" description="Disordered" evidence="1">
    <location>
        <begin position="29"/>
        <end position="54"/>
    </location>
</feature>
<organism evidence="2">
    <name type="scientific">Arion vulgaris</name>
    <dbReference type="NCBI Taxonomy" id="1028688"/>
    <lineage>
        <taxon>Eukaryota</taxon>
        <taxon>Metazoa</taxon>
        <taxon>Spiralia</taxon>
        <taxon>Lophotrochozoa</taxon>
        <taxon>Mollusca</taxon>
        <taxon>Gastropoda</taxon>
        <taxon>Heterobranchia</taxon>
        <taxon>Euthyneura</taxon>
        <taxon>Panpulmonata</taxon>
        <taxon>Eupulmonata</taxon>
        <taxon>Stylommatophora</taxon>
        <taxon>Helicina</taxon>
        <taxon>Arionoidea</taxon>
        <taxon>Arionidae</taxon>
        <taxon>Arion</taxon>
    </lineage>
</organism>
<feature type="compositionally biased region" description="Polar residues" evidence="1">
    <location>
        <begin position="29"/>
        <end position="43"/>
    </location>
</feature>